<name>A0A127PGM0_9BURK</name>
<evidence type="ECO:0000313" key="1">
    <source>
        <dbReference type="EMBL" id="AMO96938.1"/>
    </source>
</evidence>
<sequence length="41" mass="4859">MLKKLILRIDNTAFRKNRIGLFYIHGSQMPCHRFLYPPLGV</sequence>
<dbReference type="AlphaFoldDB" id="A0A127PGM0"/>
<reference evidence="1 2" key="1">
    <citation type="submission" date="2015-11" db="EMBL/GenBank/DDBJ databases">
        <title>Exploring the genomic traits of fungus-feeding bacterial genus Collimonas.</title>
        <authorList>
            <person name="Song C."/>
            <person name="Schmidt R."/>
            <person name="de Jager V."/>
            <person name="Krzyzanowska D."/>
            <person name="Jongedijk E."/>
            <person name="Cankar K."/>
            <person name="Beekwilder J."/>
            <person name="van Veen A."/>
            <person name="de Boer W."/>
            <person name="van Veen J.A."/>
            <person name="Garbeva P."/>
        </authorList>
    </citation>
    <scope>NUCLEOTIDE SEQUENCE [LARGE SCALE GENOMIC DNA]</scope>
    <source>
        <strain evidence="1 2">Ter6</strain>
    </source>
</reference>
<protein>
    <submittedName>
        <fullName evidence="1">Uncharacterized protein</fullName>
    </submittedName>
</protein>
<gene>
    <name evidence="1" type="ORF">CFter6_4342</name>
</gene>
<dbReference type="EMBL" id="CP013232">
    <property type="protein sequence ID" value="AMO96938.1"/>
    <property type="molecule type" value="Genomic_DNA"/>
</dbReference>
<proteinExistence type="predicted"/>
<evidence type="ECO:0000313" key="2">
    <source>
        <dbReference type="Proteomes" id="UP000072421"/>
    </source>
</evidence>
<dbReference type="Proteomes" id="UP000072421">
    <property type="component" value="Chromosome"/>
</dbReference>
<dbReference type="PATRIC" id="fig|158899.10.peg.4302"/>
<organism evidence="1">
    <name type="scientific">Collimonas fungivorans</name>
    <dbReference type="NCBI Taxonomy" id="158899"/>
    <lineage>
        <taxon>Bacteria</taxon>
        <taxon>Pseudomonadati</taxon>
        <taxon>Pseudomonadota</taxon>
        <taxon>Betaproteobacteria</taxon>
        <taxon>Burkholderiales</taxon>
        <taxon>Oxalobacteraceae</taxon>
        <taxon>Collimonas</taxon>
    </lineage>
</organism>
<accession>A0A127PGM0</accession>